<dbReference type="AlphaFoldDB" id="T2G8X7"/>
<keyword evidence="3" id="KW-1185">Reference proteome</keyword>
<proteinExistence type="predicted"/>
<dbReference type="PATRIC" id="fig|1121448.10.peg.855"/>
<dbReference type="eggNOG" id="ENOG50313IU">
    <property type="taxonomic scope" value="Bacteria"/>
</dbReference>
<sequence length="211" mass="22255">MNRLRRGALLGLMLAALAGAGCMGPGPVERSLLVRSPCSQTGAPMVTHAPVLAVLPFEASAALDRRAVAVQEGQVLRSATTWMWEDSPRRLVTQAVMDQLACSGAWRVLWPYRPRAEHAAVLGGRVEEFSVTLGAGADGAGGVVRIALVAEVWSRNKGPLLGRLPLEATVACADNSPQAAAVAASEAMGHIMLQLEQGLRSLRPHMEAGHE</sequence>
<dbReference type="Pfam" id="PF03886">
    <property type="entry name" value="ABC_trans_aux"/>
    <property type="match status" value="1"/>
</dbReference>
<dbReference type="EMBL" id="CP006585">
    <property type="protein sequence ID" value="AGW12748.1"/>
    <property type="molecule type" value="Genomic_DNA"/>
</dbReference>
<name>T2G8X7_MEGG1</name>
<dbReference type="SUPFAM" id="SSF159594">
    <property type="entry name" value="XCC0632-like"/>
    <property type="match status" value="1"/>
</dbReference>
<reference evidence="3" key="2">
    <citation type="submission" date="2013-07" db="EMBL/GenBank/DDBJ databases">
        <authorList>
            <person name="Morais-Silva F.O."/>
            <person name="Rezende A.M."/>
            <person name="Pimentel C."/>
            <person name="Resende D.M."/>
            <person name="Santos C.I."/>
            <person name="Clemente C."/>
            <person name="de Oliveira L.M."/>
            <person name="da Silva S.M."/>
            <person name="Costa D.A."/>
            <person name="Varela-Raposo A."/>
            <person name="Horacio E.C.A."/>
            <person name="Matos M."/>
            <person name="Flores O."/>
            <person name="Ruiz J.C."/>
            <person name="Rodrigues-Pousada C."/>
        </authorList>
    </citation>
    <scope>NUCLEOTIDE SEQUENCE [LARGE SCALE GENOMIC DNA]</scope>
    <source>
        <strain evidence="3">ATCC 19364 / DSM 1382 / NCIMB 9332 / VKM B-1759</strain>
    </source>
</reference>
<dbReference type="Gene3D" id="3.40.50.10610">
    <property type="entry name" value="ABC-type transport auxiliary lipoprotein component"/>
    <property type="match status" value="1"/>
</dbReference>
<evidence type="ECO:0000313" key="2">
    <source>
        <dbReference type="EMBL" id="AGW12748.1"/>
    </source>
</evidence>
<protein>
    <recommendedName>
        <fullName evidence="1">ABC-type transport auxiliary lipoprotein component domain-containing protein</fullName>
    </recommendedName>
</protein>
<organism evidence="2 3">
    <name type="scientific">Megalodesulfovibrio gigas (strain ATCC 19364 / DSM 1382 / NCIMB 9332 / VKM B-1759)</name>
    <name type="common">Desulfovibrio gigas</name>
    <dbReference type="NCBI Taxonomy" id="1121448"/>
    <lineage>
        <taxon>Bacteria</taxon>
        <taxon>Pseudomonadati</taxon>
        <taxon>Thermodesulfobacteriota</taxon>
        <taxon>Desulfovibrionia</taxon>
        <taxon>Desulfovibrionales</taxon>
        <taxon>Desulfovibrionaceae</taxon>
        <taxon>Megalodesulfovibrio</taxon>
    </lineage>
</organism>
<dbReference type="OrthoDB" id="5458183at2"/>
<dbReference type="KEGG" id="dgg:DGI_0855"/>
<accession>T2G8X7</accession>
<dbReference type="HOGENOM" id="CLU_113235_0_0_7"/>
<feature type="domain" description="ABC-type transport auxiliary lipoprotein component" evidence="1">
    <location>
        <begin position="44"/>
        <end position="192"/>
    </location>
</feature>
<dbReference type="Proteomes" id="UP000016587">
    <property type="component" value="Chromosome"/>
</dbReference>
<dbReference type="PROSITE" id="PS51257">
    <property type="entry name" value="PROKAR_LIPOPROTEIN"/>
    <property type="match status" value="1"/>
</dbReference>
<dbReference type="InterPro" id="IPR005586">
    <property type="entry name" value="ABC_trans_aux"/>
</dbReference>
<evidence type="ECO:0000259" key="1">
    <source>
        <dbReference type="Pfam" id="PF03886"/>
    </source>
</evidence>
<dbReference type="STRING" id="1121448.DGI_0855"/>
<dbReference type="RefSeq" id="WP_021759443.1">
    <property type="nucleotide sequence ID" value="NC_022444.1"/>
</dbReference>
<evidence type="ECO:0000313" key="3">
    <source>
        <dbReference type="Proteomes" id="UP000016587"/>
    </source>
</evidence>
<reference evidence="2 3" key="1">
    <citation type="journal article" date="2013" name="J. Bacteriol.">
        <title>Roles of HynAB and Ech, the only two hydrogenases found in the model sulfate reducer Desulfovibrio gigas.</title>
        <authorList>
            <person name="Morais-Silva F.O."/>
            <person name="Santos C.I."/>
            <person name="Rodrigues R."/>
            <person name="Pereira I.A."/>
            <person name="Rodrigues-Pousada C."/>
        </authorList>
    </citation>
    <scope>NUCLEOTIDE SEQUENCE [LARGE SCALE GENOMIC DNA]</scope>
    <source>
        <strain evidence="3">ATCC 19364 / DSM 1382 / NCIMB 9332 / VKM B-1759</strain>
    </source>
</reference>
<gene>
    <name evidence="2" type="ORF">DGI_0855</name>
</gene>